<keyword evidence="2" id="KW-1185">Reference proteome</keyword>
<comment type="caution">
    <text evidence="1">The sequence shown here is derived from an EMBL/GenBank/DDBJ whole genome shotgun (WGS) entry which is preliminary data.</text>
</comment>
<organism evidence="1 2">
    <name type="scientific">Melia azedarach</name>
    <name type="common">Chinaberry tree</name>
    <dbReference type="NCBI Taxonomy" id="155640"/>
    <lineage>
        <taxon>Eukaryota</taxon>
        <taxon>Viridiplantae</taxon>
        <taxon>Streptophyta</taxon>
        <taxon>Embryophyta</taxon>
        <taxon>Tracheophyta</taxon>
        <taxon>Spermatophyta</taxon>
        <taxon>Magnoliopsida</taxon>
        <taxon>eudicotyledons</taxon>
        <taxon>Gunneridae</taxon>
        <taxon>Pentapetalae</taxon>
        <taxon>rosids</taxon>
        <taxon>malvids</taxon>
        <taxon>Sapindales</taxon>
        <taxon>Meliaceae</taxon>
        <taxon>Melia</taxon>
    </lineage>
</organism>
<accession>A0ACC1Y0D7</accession>
<reference evidence="1 2" key="1">
    <citation type="journal article" date="2023" name="Science">
        <title>Complex scaffold remodeling in plant triterpene biosynthesis.</title>
        <authorList>
            <person name="De La Pena R."/>
            <person name="Hodgson H."/>
            <person name="Liu J.C."/>
            <person name="Stephenson M.J."/>
            <person name="Martin A.C."/>
            <person name="Owen C."/>
            <person name="Harkess A."/>
            <person name="Leebens-Mack J."/>
            <person name="Jimenez L.E."/>
            <person name="Osbourn A."/>
            <person name="Sattely E.S."/>
        </authorList>
    </citation>
    <scope>NUCLEOTIDE SEQUENCE [LARGE SCALE GENOMIC DNA]</scope>
    <source>
        <strain evidence="2">cv. JPN11</strain>
        <tissue evidence="1">Leaf</tissue>
    </source>
</reference>
<gene>
    <name evidence="1" type="ORF">OWV82_012091</name>
</gene>
<name>A0ACC1Y0D7_MELAZ</name>
<evidence type="ECO:0000313" key="1">
    <source>
        <dbReference type="EMBL" id="KAJ4717172.1"/>
    </source>
</evidence>
<dbReference type="EMBL" id="CM051399">
    <property type="protein sequence ID" value="KAJ4717172.1"/>
    <property type="molecule type" value="Genomic_DNA"/>
</dbReference>
<protein>
    <submittedName>
        <fullName evidence="1">S-adenosylmethionine-dependent methyltransferase</fullName>
    </submittedName>
</protein>
<proteinExistence type="predicted"/>
<dbReference type="Proteomes" id="UP001164539">
    <property type="component" value="Chromosome 6"/>
</dbReference>
<keyword evidence="1" id="KW-0808">Transferase</keyword>
<sequence length="362" mass="40339">MFKREKMANTEAFAMVGGDVAYSYAKNSSYQRDVLDAGKELIEEAISENFDLKSLGFDTSSKVIKIADLGCSVGPNTFIAMQNIIEAVELKFFRAKNQNLLGLEFQAFFNDHYENDFNTLFKTLPPSRKYFAAGVPGSFHGRLFPKSSLHFAHISYALHWLSKLPKEVANRNSSAKSKSSVYNSSAAEAYSTQFKNDMECFLNARAEELVPGGLMFILAGVAPDCIPISNTSTGVFYEVLGSCLNDLVKMGVLGEEKVNSFNWPAYRATPKELEAIFRKSGKFSLEKMEILADKGMKTPPSPEGFALAIRAATDGLIRNHFGDEFAEQIFKHFTTKAEENFSRIMGLAHNNLNVFILLKRLE</sequence>
<evidence type="ECO:0000313" key="2">
    <source>
        <dbReference type="Proteomes" id="UP001164539"/>
    </source>
</evidence>
<keyword evidence="1" id="KW-0489">Methyltransferase</keyword>